<evidence type="ECO:0000256" key="1">
    <source>
        <dbReference type="SAM" id="Phobius"/>
    </source>
</evidence>
<reference evidence="3" key="1">
    <citation type="submission" date="2020-11" db="EMBL/GenBank/DDBJ databases">
        <authorList>
            <consortium name="DOE Joint Genome Institute"/>
            <person name="Ahrendt S."/>
            <person name="Riley R."/>
            <person name="Andreopoulos W."/>
            <person name="Labutti K."/>
            <person name="Pangilinan J."/>
            <person name="Ruiz-Duenas F.J."/>
            <person name="Barrasa J.M."/>
            <person name="Sanchez-Garcia M."/>
            <person name="Camarero S."/>
            <person name="Miyauchi S."/>
            <person name="Serrano A."/>
            <person name="Linde D."/>
            <person name="Babiker R."/>
            <person name="Drula E."/>
            <person name="Ayuso-Fernandez I."/>
            <person name="Pacheco R."/>
            <person name="Padilla G."/>
            <person name="Ferreira P."/>
            <person name="Barriuso J."/>
            <person name="Kellner H."/>
            <person name="Castanera R."/>
            <person name="Alfaro M."/>
            <person name="Ramirez L."/>
            <person name="Pisabarro A.G."/>
            <person name="Kuo A."/>
            <person name="Tritt A."/>
            <person name="Lipzen A."/>
            <person name="He G."/>
            <person name="Yan M."/>
            <person name="Ng V."/>
            <person name="Cullen D."/>
            <person name="Martin F."/>
            <person name="Rosso M.-N."/>
            <person name="Henrissat B."/>
            <person name="Hibbett D."/>
            <person name="Martinez A.T."/>
            <person name="Grigoriev I.V."/>
        </authorList>
    </citation>
    <scope>NUCLEOTIDE SEQUENCE</scope>
    <source>
        <strain evidence="3">AH 40177</strain>
    </source>
</reference>
<sequence length="85" mass="9617">MWAWRSLEWVSSLRSMQTYVVDSFTLHAASGFGFPLFAPTMYNALGYRKGDTILAAFSIAIGWPAPILIWKYSKAITMKSKHAKK</sequence>
<keyword evidence="1" id="KW-1133">Transmembrane helix</keyword>
<evidence type="ECO:0000313" key="2">
    <source>
        <dbReference type="EMBL" id="KAF9061221.1"/>
    </source>
</evidence>
<gene>
    <name evidence="3" type="ORF">BDP27DRAFT_1329757</name>
    <name evidence="2" type="ORF">BDP27DRAFT_1338468</name>
</gene>
<dbReference type="EMBL" id="JADNRY010000080">
    <property type="protein sequence ID" value="KAF9066967.1"/>
    <property type="molecule type" value="Genomic_DNA"/>
</dbReference>
<evidence type="ECO:0000313" key="4">
    <source>
        <dbReference type="Proteomes" id="UP000772434"/>
    </source>
</evidence>
<dbReference type="EMBL" id="JADNRY010000210">
    <property type="protein sequence ID" value="KAF9061221.1"/>
    <property type="molecule type" value="Genomic_DNA"/>
</dbReference>
<proteinExistence type="predicted"/>
<feature type="transmembrane region" description="Helical" evidence="1">
    <location>
        <begin position="53"/>
        <end position="72"/>
    </location>
</feature>
<keyword evidence="1" id="KW-0812">Transmembrane</keyword>
<keyword evidence="4" id="KW-1185">Reference proteome</keyword>
<dbReference type="AlphaFoldDB" id="A0A9P5PPP2"/>
<dbReference type="OrthoDB" id="6770063at2759"/>
<name>A0A9P5PPP2_9AGAR</name>
<accession>A0A9P5PPP2</accession>
<dbReference type="Proteomes" id="UP000772434">
    <property type="component" value="Unassembled WGS sequence"/>
</dbReference>
<evidence type="ECO:0000313" key="3">
    <source>
        <dbReference type="EMBL" id="KAF9066967.1"/>
    </source>
</evidence>
<comment type="caution">
    <text evidence="3">The sequence shown here is derived from an EMBL/GenBank/DDBJ whole genome shotgun (WGS) entry which is preliminary data.</text>
</comment>
<organism evidence="3 4">
    <name type="scientific">Rhodocollybia butyracea</name>
    <dbReference type="NCBI Taxonomy" id="206335"/>
    <lineage>
        <taxon>Eukaryota</taxon>
        <taxon>Fungi</taxon>
        <taxon>Dikarya</taxon>
        <taxon>Basidiomycota</taxon>
        <taxon>Agaricomycotina</taxon>
        <taxon>Agaricomycetes</taxon>
        <taxon>Agaricomycetidae</taxon>
        <taxon>Agaricales</taxon>
        <taxon>Marasmiineae</taxon>
        <taxon>Omphalotaceae</taxon>
        <taxon>Rhodocollybia</taxon>
    </lineage>
</organism>
<keyword evidence="1" id="KW-0472">Membrane</keyword>
<feature type="transmembrane region" description="Helical" evidence="1">
    <location>
        <begin position="20"/>
        <end position="41"/>
    </location>
</feature>
<protein>
    <submittedName>
        <fullName evidence="3">Uncharacterized protein</fullName>
    </submittedName>
</protein>